<evidence type="ECO:0000256" key="13">
    <source>
        <dbReference type="ARBA" id="ARBA00023146"/>
    </source>
</evidence>
<dbReference type="Proteomes" id="UP000178406">
    <property type="component" value="Unassembled WGS sequence"/>
</dbReference>
<evidence type="ECO:0000256" key="9">
    <source>
        <dbReference type="ARBA" id="ARBA00022741"/>
    </source>
</evidence>
<gene>
    <name evidence="19" type="ORF">A3J56_02635</name>
</gene>
<comment type="similarity">
    <text evidence="3">Belongs to the class-I aminoacyl-tRNA synthetase family. IleS type 2 subfamily.</text>
</comment>
<keyword evidence="8" id="KW-0479">Metal-binding</keyword>
<dbReference type="InterPro" id="IPR013078">
    <property type="entry name" value="His_Pase_superF_clade-1"/>
</dbReference>
<comment type="cofactor">
    <cofactor evidence="1">
        <name>Zn(2+)</name>
        <dbReference type="ChEBI" id="CHEBI:29105"/>
    </cofactor>
</comment>
<protein>
    <recommendedName>
        <fullName evidence="5">isoleucine--tRNA ligase</fullName>
        <ecNumber evidence="5">6.1.1.5</ecNumber>
    </recommendedName>
</protein>
<keyword evidence="9" id="KW-0547">Nucleotide-binding</keyword>
<dbReference type="GO" id="GO:0002161">
    <property type="term" value="F:aminoacyl-tRNA deacylase activity"/>
    <property type="evidence" value="ECO:0007669"/>
    <property type="project" value="InterPro"/>
</dbReference>
<dbReference type="InterPro" id="IPR023586">
    <property type="entry name" value="Ile-tRNA-ligase_type2"/>
</dbReference>
<dbReference type="InterPro" id="IPR009080">
    <property type="entry name" value="tRNAsynth_Ia_anticodon-bd"/>
</dbReference>
<dbReference type="GO" id="GO:0006428">
    <property type="term" value="P:isoleucyl-tRNA aminoacylation"/>
    <property type="evidence" value="ECO:0007669"/>
    <property type="project" value="InterPro"/>
</dbReference>
<evidence type="ECO:0000256" key="3">
    <source>
        <dbReference type="ARBA" id="ARBA00007078"/>
    </source>
</evidence>
<keyword evidence="10" id="KW-0862">Zinc</keyword>
<evidence type="ECO:0000256" key="15">
    <source>
        <dbReference type="ARBA" id="ARBA00048359"/>
    </source>
</evidence>
<dbReference type="GO" id="GO:0004822">
    <property type="term" value="F:isoleucine-tRNA ligase activity"/>
    <property type="evidence" value="ECO:0007669"/>
    <property type="project" value="UniProtKB-EC"/>
</dbReference>
<dbReference type="InterPro" id="IPR014729">
    <property type="entry name" value="Rossmann-like_a/b/a_fold"/>
</dbReference>
<keyword evidence="7" id="KW-0436">Ligase</keyword>
<evidence type="ECO:0000313" key="19">
    <source>
        <dbReference type="EMBL" id="OGF74832.1"/>
    </source>
</evidence>
<evidence type="ECO:0000256" key="5">
    <source>
        <dbReference type="ARBA" id="ARBA00013165"/>
    </source>
</evidence>
<dbReference type="PANTHER" id="PTHR42780">
    <property type="entry name" value="SOLEUCYL-TRNA SYNTHETASE"/>
    <property type="match status" value="1"/>
</dbReference>
<sequence>MSWPFCEKISSTDGRFFITINNMDEKKKRDSLFPEIEERILAFWREKNIFEKSVKRRDGGKPFVFYEGPPTANGKPGVHHVETRVFKDIMLRYKTMRGYYVPRRAGWDTHGLPVEIDVEKTLGLKSKKDIEAYGVAAFNKKCRESVWQYKILWERLTERMGFWIDMKNAYVTYANEYIESLWWVISQFHKKGYLYEDYKVVPWCARCGTALSSHELAQGYEETEDESVYVKFKLKSGQNIGDNFTTDENTFILAWTTTPWTLPGNVALAVGTDITYIRAAIVPNASVAKRDGSYEIARTQSVYLARAALEKLTKLHEGFYIDPNSNINLRIEGEILGKKLIGLSYEPLYKIRGFKKKPNDYTVIAGDFVFTEEGTGIVHIAPAFGEDDFQASKKNELSVLVTTNERGLMQTPGESWNELIFKTRDKKDKTANALIKKDLEGRGALLRSEPYKHDYPFCWRCKNPLMYFARKAWWVAVNKVRQKLLANNETINWYPDYLKRGRFGGWLKEEKDWAFSRERYWGTPLPVWRCWECGTHDVMGSIDDLKKRGINAGNRYIVMRHGEAESNVQNITNTLLNNNHYALTDRGKKQVYESIRALEKKNITPDVIFASPFLRTKETADILANSFGVADKNLKIEPRLAEINTGSFSEKSPQDYHAFFENILEKFTKAPPGNGETVRNVARRVLSMISEIENRYQNKTIILVSHEYTCLALWTVAHGKTNEESAAEKTKRGDDFLTTAEFEEIDFFPIPRDEDGNLDLHKPYVDLVKIRCEQCGGAMLRVPEVCDVWFDSGSMPYAQAHFPFAPDKKEDFSRIDYPADYIVEAVDQTRGWFYNLLAVGTLLEQDAPYRNVISVGHVLDAKGKKMSKSLGNVVDPIQLLDQYGADAVRWYFFTINQPWDEKCFSEKDIADASRRFFIILWHCFQFWKMYKKNGVGNQATPQLLINKWILARIDQLISDVTQKLDAYDIVSAAREIEQF</sequence>
<evidence type="ECO:0000256" key="4">
    <source>
        <dbReference type="ARBA" id="ARBA00011245"/>
    </source>
</evidence>
<evidence type="ECO:0000259" key="18">
    <source>
        <dbReference type="Pfam" id="PF00133"/>
    </source>
</evidence>
<dbReference type="GO" id="GO:0005737">
    <property type="term" value="C:cytoplasm"/>
    <property type="evidence" value="ECO:0007669"/>
    <property type="project" value="UniProtKB-SubCell"/>
</dbReference>
<accession>A0A1F5WGJ0</accession>
<dbReference type="PRINTS" id="PR00984">
    <property type="entry name" value="TRNASYNTHILE"/>
</dbReference>
<evidence type="ECO:0000256" key="1">
    <source>
        <dbReference type="ARBA" id="ARBA00001947"/>
    </source>
</evidence>
<evidence type="ECO:0000256" key="6">
    <source>
        <dbReference type="ARBA" id="ARBA00022490"/>
    </source>
</evidence>
<evidence type="ECO:0000256" key="14">
    <source>
        <dbReference type="ARBA" id="ARBA00025217"/>
    </source>
</evidence>
<feature type="non-terminal residue" evidence="19">
    <location>
        <position position="979"/>
    </location>
</feature>
<dbReference type="InterPro" id="IPR029033">
    <property type="entry name" value="His_PPase_superfam"/>
</dbReference>
<organism evidence="19 20">
    <name type="scientific">Candidatus Giovannonibacteria bacterium RIFCSPHIGHO2_02_FULL_46_20</name>
    <dbReference type="NCBI Taxonomy" id="1798338"/>
    <lineage>
        <taxon>Bacteria</taxon>
        <taxon>Candidatus Giovannoniibacteriota</taxon>
    </lineage>
</organism>
<dbReference type="SUPFAM" id="SSF50677">
    <property type="entry name" value="ValRS/IleRS/LeuRS editing domain"/>
    <property type="match status" value="1"/>
</dbReference>
<dbReference type="GO" id="GO:0005524">
    <property type="term" value="F:ATP binding"/>
    <property type="evidence" value="ECO:0007669"/>
    <property type="project" value="UniProtKB-KW"/>
</dbReference>
<keyword evidence="11" id="KW-0067">ATP-binding</keyword>
<dbReference type="AlphaFoldDB" id="A0A1F5WGJ0"/>
<dbReference type="EMBL" id="MFHQ01000003">
    <property type="protein sequence ID" value="OGF74832.1"/>
    <property type="molecule type" value="Genomic_DNA"/>
</dbReference>
<comment type="function">
    <text evidence="14">Catalyzes the attachment of isoleucine to tRNA(Ile). As IleRS can inadvertently accommodate and process structurally similar amino acids such as valine, to avoid such errors it has two additional distinct tRNA(Ile)-dependent editing activities. One activity is designated as 'pretransfer' editing and involves the hydrolysis of activated Val-AMP. The other activity is designated 'posttransfer' editing and involves deacylation of mischarged Val-tRNA(Ile).</text>
</comment>
<dbReference type="Pfam" id="PF00133">
    <property type="entry name" value="tRNA-synt_1"/>
    <property type="match status" value="2"/>
</dbReference>
<proteinExistence type="inferred from homology"/>
<dbReference type="CDD" id="cd07067">
    <property type="entry name" value="HP_PGM_like"/>
    <property type="match status" value="1"/>
</dbReference>
<feature type="active site" description="Proton donor/acceptor" evidence="16">
    <location>
        <position position="642"/>
    </location>
</feature>
<evidence type="ECO:0000256" key="16">
    <source>
        <dbReference type="PIRSR" id="PIRSR613078-1"/>
    </source>
</evidence>
<keyword evidence="13" id="KW-0030">Aminoacyl-tRNA synthetase</keyword>
<dbReference type="InterPro" id="IPR009008">
    <property type="entry name" value="Val/Leu/Ile-tRNA-synth_edit"/>
</dbReference>
<evidence type="ECO:0000256" key="12">
    <source>
        <dbReference type="ARBA" id="ARBA00022917"/>
    </source>
</evidence>
<dbReference type="Gene3D" id="3.40.50.620">
    <property type="entry name" value="HUPs"/>
    <property type="match status" value="3"/>
</dbReference>
<feature type="binding site" evidence="17">
    <location>
        <begin position="560"/>
        <end position="567"/>
    </location>
    <ligand>
        <name>substrate</name>
    </ligand>
</feature>
<evidence type="ECO:0000256" key="17">
    <source>
        <dbReference type="PIRSR" id="PIRSR613078-2"/>
    </source>
</evidence>
<evidence type="ECO:0000256" key="7">
    <source>
        <dbReference type="ARBA" id="ARBA00022598"/>
    </source>
</evidence>
<dbReference type="EC" id="6.1.1.5" evidence="5"/>
<feature type="domain" description="Aminoacyl-tRNA synthetase class Ia" evidence="18">
    <location>
        <begin position="40"/>
        <end position="567"/>
    </location>
</feature>
<dbReference type="FunFam" id="3.40.50.620:FF:000063">
    <property type="entry name" value="Isoleucine--tRNA ligase"/>
    <property type="match status" value="1"/>
</dbReference>
<name>A0A1F5WGJ0_9BACT</name>
<dbReference type="SMART" id="SM00855">
    <property type="entry name" value="PGAM"/>
    <property type="match status" value="1"/>
</dbReference>
<feature type="domain" description="Aminoacyl-tRNA synthetase class Ia" evidence="18">
    <location>
        <begin position="760"/>
        <end position="893"/>
    </location>
</feature>
<evidence type="ECO:0000313" key="20">
    <source>
        <dbReference type="Proteomes" id="UP000178406"/>
    </source>
</evidence>
<comment type="subunit">
    <text evidence="4">Monomer.</text>
</comment>
<dbReference type="InterPro" id="IPR002301">
    <property type="entry name" value="Ile-tRNA-ligase"/>
</dbReference>
<dbReference type="Gene3D" id="3.90.740.10">
    <property type="entry name" value="Valyl/Leucyl/Isoleucyl-tRNA synthetase, editing domain"/>
    <property type="match status" value="1"/>
</dbReference>
<feature type="binding site" evidence="17">
    <location>
        <position position="615"/>
    </location>
    <ligand>
        <name>substrate</name>
    </ligand>
</feature>
<dbReference type="SUPFAM" id="SSF47323">
    <property type="entry name" value="Anticodon-binding domain of a subclass of class I aminoacyl-tRNA synthetases"/>
    <property type="match status" value="1"/>
</dbReference>
<evidence type="ECO:0000256" key="11">
    <source>
        <dbReference type="ARBA" id="ARBA00022840"/>
    </source>
</evidence>
<dbReference type="SUPFAM" id="SSF52374">
    <property type="entry name" value="Nucleotidylyl transferase"/>
    <property type="match status" value="1"/>
</dbReference>
<dbReference type="SUPFAM" id="SSF53254">
    <property type="entry name" value="Phosphoglycerate mutase-like"/>
    <property type="match status" value="1"/>
</dbReference>
<feature type="active site" description="Tele-phosphohistidine intermediate" evidence="16">
    <location>
        <position position="561"/>
    </location>
</feature>
<comment type="caution">
    <text evidence="19">The sequence shown here is derived from an EMBL/GenBank/DDBJ whole genome shotgun (WGS) entry which is preliminary data.</text>
</comment>
<comment type="catalytic activity">
    <reaction evidence="15">
        <text>tRNA(Ile) + L-isoleucine + ATP = L-isoleucyl-tRNA(Ile) + AMP + diphosphate</text>
        <dbReference type="Rhea" id="RHEA:11060"/>
        <dbReference type="Rhea" id="RHEA-COMP:9666"/>
        <dbReference type="Rhea" id="RHEA-COMP:9695"/>
        <dbReference type="ChEBI" id="CHEBI:30616"/>
        <dbReference type="ChEBI" id="CHEBI:33019"/>
        <dbReference type="ChEBI" id="CHEBI:58045"/>
        <dbReference type="ChEBI" id="CHEBI:78442"/>
        <dbReference type="ChEBI" id="CHEBI:78528"/>
        <dbReference type="ChEBI" id="CHEBI:456215"/>
        <dbReference type="EC" id="6.1.1.5"/>
    </reaction>
</comment>
<keyword evidence="12" id="KW-0648">Protein biosynthesis</keyword>
<comment type="subcellular location">
    <subcellularLocation>
        <location evidence="2">Cytoplasm</location>
    </subcellularLocation>
</comment>
<reference evidence="19 20" key="1">
    <citation type="journal article" date="2016" name="Nat. Commun.">
        <title>Thousands of microbial genomes shed light on interconnected biogeochemical processes in an aquifer system.</title>
        <authorList>
            <person name="Anantharaman K."/>
            <person name="Brown C.T."/>
            <person name="Hug L.A."/>
            <person name="Sharon I."/>
            <person name="Castelle C.J."/>
            <person name="Probst A.J."/>
            <person name="Thomas B.C."/>
            <person name="Singh A."/>
            <person name="Wilkins M.J."/>
            <person name="Karaoz U."/>
            <person name="Brodie E.L."/>
            <person name="Williams K.H."/>
            <person name="Hubbard S.S."/>
            <person name="Banfield J.F."/>
        </authorList>
    </citation>
    <scope>NUCLEOTIDE SEQUENCE [LARGE SCALE GENOMIC DNA]</scope>
</reference>
<dbReference type="PANTHER" id="PTHR42780:SF1">
    <property type="entry name" value="ISOLEUCINE--TRNA LIGASE, CYTOPLASMIC"/>
    <property type="match status" value="1"/>
</dbReference>
<dbReference type="GO" id="GO:0046872">
    <property type="term" value="F:metal ion binding"/>
    <property type="evidence" value="ECO:0007669"/>
    <property type="project" value="UniProtKB-KW"/>
</dbReference>
<dbReference type="STRING" id="1798338.A3J56_02635"/>
<dbReference type="InterPro" id="IPR002300">
    <property type="entry name" value="aa-tRNA-synth_Ia"/>
</dbReference>
<keyword evidence="6" id="KW-0963">Cytoplasm</keyword>
<dbReference type="Gene3D" id="1.10.730.10">
    <property type="entry name" value="Isoleucyl-tRNA Synthetase, Domain 1"/>
    <property type="match status" value="1"/>
</dbReference>
<evidence type="ECO:0000256" key="2">
    <source>
        <dbReference type="ARBA" id="ARBA00004496"/>
    </source>
</evidence>
<evidence type="ECO:0000256" key="10">
    <source>
        <dbReference type="ARBA" id="ARBA00022833"/>
    </source>
</evidence>
<evidence type="ECO:0000256" key="8">
    <source>
        <dbReference type="ARBA" id="ARBA00022723"/>
    </source>
</evidence>